<dbReference type="EMBL" id="CP070496">
    <property type="protein sequence ID" value="QSB06387.1"/>
    <property type="molecule type" value="Genomic_DNA"/>
</dbReference>
<feature type="chain" id="PRO_5039489161" evidence="1">
    <location>
        <begin position="31"/>
        <end position="373"/>
    </location>
</feature>
<evidence type="ECO:0000313" key="2">
    <source>
        <dbReference type="EMBL" id="QSB06387.1"/>
    </source>
</evidence>
<dbReference type="RefSeq" id="WP_213172396.1">
    <property type="nucleotide sequence ID" value="NZ_CP070496.1"/>
</dbReference>
<accession>A0A895XMN6</accession>
<dbReference type="PROSITE" id="PS51257">
    <property type="entry name" value="PROKAR_LIPOPROTEIN"/>
    <property type="match status" value="1"/>
</dbReference>
<reference evidence="2" key="1">
    <citation type="submission" date="2021-02" db="EMBL/GenBank/DDBJ databases">
        <title>Natronoglycomyces albus gen. nov., sp. nov, a haloalkaliphilic actinobacterium from a soda solonchak soil.</title>
        <authorList>
            <person name="Sorokin D.Y."/>
            <person name="Khijniak T.V."/>
            <person name="Zakharycheva A.P."/>
            <person name="Boueva O.V."/>
            <person name="Ariskina E.V."/>
            <person name="Hahnke R.L."/>
            <person name="Bunk B."/>
            <person name="Sproer C."/>
            <person name="Schumann P."/>
            <person name="Evtushenko L.I."/>
            <person name="Kublanov I.V."/>
        </authorList>
    </citation>
    <scope>NUCLEOTIDE SEQUENCE</scope>
    <source>
        <strain evidence="2">DSM 106290</strain>
    </source>
</reference>
<keyword evidence="3" id="KW-1185">Reference proteome</keyword>
<keyword evidence="1" id="KW-0732">Signal</keyword>
<protein>
    <submittedName>
        <fullName evidence="2">Uncharacterized protein</fullName>
    </submittedName>
</protein>
<name>A0A895XMN6_9ACTN</name>
<sequence length="373" mass="41420">MHKQTRSARIGATLLTSAALLTACSGNDSAEDHGSAISQEDLDRISTAMADVNTTSGELRILGSRLMNHCMENYGFDVHPQLPRTNFDDDFVFHALPGTPPLDSSYLVSPETAREEGFGIFAEWTDVTAEDYIHPDMADSNPDFLARGREYADQYFYVQSGREPAEDSIQTMEEFLESLEAEPESAAGCGGEVASWLYADETPGLEDVNPEDITYRGPEPPVPDGVITEAWKLDFPTPEANQAMERWNDCLEERGNSRIKELGSIPPYVRSFYVQPPGTDDEGSLWWTGEGSDPGYMPAPSWAPLEFDEAAEREIALAVDVAECSEETDFKATLQHEWDQMLGKMAIEHEAALYVWRDQMEAALVRAQEVLAE</sequence>
<evidence type="ECO:0000256" key="1">
    <source>
        <dbReference type="SAM" id="SignalP"/>
    </source>
</evidence>
<dbReference type="KEGG" id="nav:JQS30_05610"/>
<feature type="signal peptide" evidence="1">
    <location>
        <begin position="1"/>
        <end position="30"/>
    </location>
</feature>
<gene>
    <name evidence="2" type="ORF">JQS30_05610</name>
</gene>
<evidence type="ECO:0000313" key="3">
    <source>
        <dbReference type="Proteomes" id="UP000662939"/>
    </source>
</evidence>
<proteinExistence type="predicted"/>
<organism evidence="2 3">
    <name type="scientific">Natronoglycomyces albus</name>
    <dbReference type="NCBI Taxonomy" id="2811108"/>
    <lineage>
        <taxon>Bacteria</taxon>
        <taxon>Bacillati</taxon>
        <taxon>Actinomycetota</taxon>
        <taxon>Actinomycetes</taxon>
        <taxon>Glycomycetales</taxon>
        <taxon>Glycomycetaceae</taxon>
        <taxon>Natronoglycomyces</taxon>
    </lineage>
</organism>
<dbReference type="AlphaFoldDB" id="A0A895XMN6"/>
<dbReference type="Proteomes" id="UP000662939">
    <property type="component" value="Chromosome"/>
</dbReference>